<evidence type="ECO:0000259" key="1">
    <source>
        <dbReference type="Pfam" id="PF01872"/>
    </source>
</evidence>
<evidence type="ECO:0000313" key="2">
    <source>
        <dbReference type="EMBL" id="GCE29593.1"/>
    </source>
</evidence>
<reference evidence="3" key="1">
    <citation type="submission" date="2018-12" db="EMBL/GenBank/DDBJ databases">
        <title>Tengunoibacter tsumagoiensis gen. nov., sp. nov., Dictyobacter kobayashii sp. nov., D. alpinus sp. nov., and D. joshuensis sp. nov. and description of Dictyobacteraceae fam. nov. within the order Ktedonobacterales isolated from Tengu-no-mugimeshi.</title>
        <authorList>
            <person name="Wang C.M."/>
            <person name="Zheng Y."/>
            <person name="Sakai Y."/>
            <person name="Toyoda A."/>
            <person name="Minakuchi Y."/>
            <person name="Abe K."/>
            <person name="Yokota A."/>
            <person name="Yabe S."/>
        </authorList>
    </citation>
    <scope>NUCLEOTIDE SEQUENCE [LARGE SCALE GENOMIC DNA]</scope>
    <source>
        <strain evidence="3">Uno16</strain>
    </source>
</reference>
<evidence type="ECO:0000313" key="3">
    <source>
        <dbReference type="Proteomes" id="UP000287171"/>
    </source>
</evidence>
<gene>
    <name evidence="2" type="ORF">KDA_50770</name>
</gene>
<dbReference type="SUPFAM" id="SSF53597">
    <property type="entry name" value="Dihydrofolate reductase-like"/>
    <property type="match status" value="1"/>
</dbReference>
<dbReference type="GO" id="GO:0008703">
    <property type="term" value="F:5-amino-6-(5-phosphoribosylamino)uracil reductase activity"/>
    <property type="evidence" value="ECO:0007669"/>
    <property type="project" value="InterPro"/>
</dbReference>
<sequence length="187" mass="20765">MSDLVCELIISLDGFARGLRSPAYYGYFGPDFADWIKANTALPHRMLIGRRTYEALQGVPAEVRDEGWQRMATTPGWLFSRSLSATDWPELKIVRDDVVGFVRELKRTEGPELRTLGSMSLVRQLLTSGLVDRLKLVVCPLVLPQTGSEPTFDGLPDTGFDLLSSRVLDGRVLLLEYRPTGAPPSTP</sequence>
<dbReference type="InterPro" id="IPR024072">
    <property type="entry name" value="DHFR-like_dom_sf"/>
</dbReference>
<dbReference type="Pfam" id="PF01872">
    <property type="entry name" value="RibD_C"/>
    <property type="match status" value="1"/>
</dbReference>
<dbReference type="RefSeq" id="WP_161982391.1">
    <property type="nucleotide sequence ID" value="NZ_BIFT01000002.1"/>
</dbReference>
<dbReference type="GO" id="GO:0009231">
    <property type="term" value="P:riboflavin biosynthetic process"/>
    <property type="evidence" value="ECO:0007669"/>
    <property type="project" value="InterPro"/>
</dbReference>
<dbReference type="Gene3D" id="3.40.430.10">
    <property type="entry name" value="Dihydrofolate Reductase, subunit A"/>
    <property type="match status" value="1"/>
</dbReference>
<name>A0A402BDX6_9CHLR</name>
<dbReference type="Proteomes" id="UP000287171">
    <property type="component" value="Unassembled WGS sequence"/>
</dbReference>
<accession>A0A402BDX6</accession>
<dbReference type="InterPro" id="IPR002734">
    <property type="entry name" value="RibDG_C"/>
</dbReference>
<dbReference type="AlphaFoldDB" id="A0A402BDX6"/>
<keyword evidence="3" id="KW-1185">Reference proteome</keyword>
<dbReference type="EMBL" id="BIFT01000002">
    <property type="protein sequence ID" value="GCE29593.1"/>
    <property type="molecule type" value="Genomic_DNA"/>
</dbReference>
<feature type="domain" description="Bacterial bifunctional deaminase-reductase C-terminal" evidence="1">
    <location>
        <begin position="30"/>
        <end position="173"/>
    </location>
</feature>
<organism evidence="2 3">
    <name type="scientific">Dictyobacter alpinus</name>
    <dbReference type="NCBI Taxonomy" id="2014873"/>
    <lineage>
        <taxon>Bacteria</taxon>
        <taxon>Bacillati</taxon>
        <taxon>Chloroflexota</taxon>
        <taxon>Ktedonobacteria</taxon>
        <taxon>Ktedonobacterales</taxon>
        <taxon>Dictyobacteraceae</taxon>
        <taxon>Dictyobacter</taxon>
    </lineage>
</organism>
<comment type="caution">
    <text evidence="2">The sequence shown here is derived from an EMBL/GenBank/DDBJ whole genome shotgun (WGS) entry which is preliminary data.</text>
</comment>
<proteinExistence type="predicted"/>
<protein>
    <recommendedName>
        <fullName evidence="1">Bacterial bifunctional deaminase-reductase C-terminal domain-containing protein</fullName>
    </recommendedName>
</protein>